<sequence>MSNPRRTRLRSLTARYGKLERQTRSNGGFSDTESSLARSSTNQRQVSRRQSKICHLLSYFGNKNPLPVPILDDDVVWLMDNVAFRGPGGIWNAEFVAAAFDKQPSARVVDLVGDIASMVGLSRGRSEEKTIEQRVAPFVMQALPGRQIKVQFDGLGLLNLGPGGRNGISSGIKRLARAPGTSVARCTAEVPVGVVGLLEMKTVFAEPQGWAIISDIDDTIKITQTSDPVGILRSTFVSEPAPVPGMPELYAYIQSVITTSAPFFYLSASPYCLYPFLRTFRDAHYPHGQLILRDANLLTASGLLSSLTLGTEKYKVDRIKKVHHWFPRRKMIVIGDSTQSDPEAYGSICRMFPGWVGLVLIRKVVDIASVGIEEKNAPERFERAFAAVPRELWHVFEDPAECRQLSAKDVPYSLIYWPGIPGRGEFVRLALEEAGAEYTDTAFAESGIDEVLAYVQGKAADDGINPPPCAPPILKHGDLVISQTPNILLYLGVRLGLVADADKDSDALYRINGLALTALDGLSNEPHDCHHPISTALYYEDQKPESKKRAEDYVKNRLPKFLGYFERVLGSKASGDGPWLYGGKLTYADLVLFQCVDGVKFMFPRATAKLEGEGKHSKVFALHQAVAKRPKIRAYLESPRRQKYSIGIYRYYKELDFEG</sequence>
<dbReference type="InterPro" id="IPR019236">
    <property type="entry name" value="APP1_cat"/>
</dbReference>
<comment type="caution">
    <text evidence="4">The sequence shown here is derived from an EMBL/GenBank/DDBJ whole genome shotgun (WGS) entry which is preliminary data.</text>
</comment>
<dbReference type="PANTHER" id="PTHR28208:SF1">
    <property type="entry name" value="FILAMENT ORGANIZATION PROTEIN APP1-LIKE, PUTATIVE (AFU_ORTHOLOGUE AFUA_1G06650)-RELATED"/>
    <property type="match status" value="1"/>
</dbReference>
<accession>A0AAN6ZB16</accession>
<dbReference type="InterPro" id="IPR010987">
    <property type="entry name" value="Glutathione-S-Trfase_C-like"/>
</dbReference>
<dbReference type="PROSITE" id="PS50404">
    <property type="entry name" value="GST_NTER"/>
    <property type="match status" value="1"/>
</dbReference>
<evidence type="ECO:0000256" key="1">
    <source>
        <dbReference type="SAM" id="MobiDB-lite"/>
    </source>
</evidence>
<dbReference type="Gene3D" id="1.20.1050.10">
    <property type="match status" value="1"/>
</dbReference>
<feature type="compositionally biased region" description="Polar residues" evidence="1">
    <location>
        <begin position="24"/>
        <end position="45"/>
    </location>
</feature>
<dbReference type="InterPro" id="IPR004045">
    <property type="entry name" value="Glutathione_S-Trfase_N"/>
</dbReference>
<reference evidence="4" key="2">
    <citation type="submission" date="2023-05" db="EMBL/GenBank/DDBJ databases">
        <authorList>
            <consortium name="Lawrence Berkeley National Laboratory"/>
            <person name="Steindorff A."/>
            <person name="Hensen N."/>
            <person name="Bonometti L."/>
            <person name="Westerberg I."/>
            <person name="Brannstrom I.O."/>
            <person name="Guillou S."/>
            <person name="Cros-Aarteil S."/>
            <person name="Calhoun S."/>
            <person name="Haridas S."/>
            <person name="Kuo A."/>
            <person name="Mondo S."/>
            <person name="Pangilinan J."/>
            <person name="Riley R."/>
            <person name="Labutti K."/>
            <person name="Andreopoulos B."/>
            <person name="Lipzen A."/>
            <person name="Chen C."/>
            <person name="Yanf M."/>
            <person name="Daum C."/>
            <person name="Ng V."/>
            <person name="Clum A."/>
            <person name="Ohm R."/>
            <person name="Martin F."/>
            <person name="Silar P."/>
            <person name="Natvig D."/>
            <person name="Lalanne C."/>
            <person name="Gautier V."/>
            <person name="Ament-Velasquez S.L."/>
            <person name="Kruys A."/>
            <person name="Hutchinson M.I."/>
            <person name="Powell A.J."/>
            <person name="Barry K."/>
            <person name="Miller A.N."/>
            <person name="Grigoriev I.V."/>
            <person name="Debuchy R."/>
            <person name="Gladieux P."/>
            <person name="Thoren M.H."/>
            <person name="Johannesson H."/>
        </authorList>
    </citation>
    <scope>NUCLEOTIDE SEQUENCE</scope>
    <source>
        <strain evidence="4">CBS 123565</strain>
    </source>
</reference>
<evidence type="ECO:0000313" key="4">
    <source>
        <dbReference type="EMBL" id="KAK4131228.1"/>
    </source>
</evidence>
<evidence type="ECO:0008006" key="6">
    <source>
        <dbReference type="Google" id="ProtNLM"/>
    </source>
</evidence>
<feature type="region of interest" description="Disordered" evidence="1">
    <location>
        <begin position="1"/>
        <end position="47"/>
    </location>
</feature>
<evidence type="ECO:0000259" key="3">
    <source>
        <dbReference type="PROSITE" id="PS50405"/>
    </source>
</evidence>
<reference evidence="4" key="1">
    <citation type="journal article" date="2023" name="Mol. Phylogenet. Evol.">
        <title>Genome-scale phylogeny and comparative genomics of the fungal order Sordariales.</title>
        <authorList>
            <person name="Hensen N."/>
            <person name="Bonometti L."/>
            <person name="Westerberg I."/>
            <person name="Brannstrom I.O."/>
            <person name="Guillou S."/>
            <person name="Cros-Aarteil S."/>
            <person name="Calhoun S."/>
            <person name="Haridas S."/>
            <person name="Kuo A."/>
            <person name="Mondo S."/>
            <person name="Pangilinan J."/>
            <person name="Riley R."/>
            <person name="LaButti K."/>
            <person name="Andreopoulos B."/>
            <person name="Lipzen A."/>
            <person name="Chen C."/>
            <person name="Yan M."/>
            <person name="Daum C."/>
            <person name="Ng V."/>
            <person name="Clum A."/>
            <person name="Steindorff A."/>
            <person name="Ohm R.A."/>
            <person name="Martin F."/>
            <person name="Silar P."/>
            <person name="Natvig D.O."/>
            <person name="Lalanne C."/>
            <person name="Gautier V."/>
            <person name="Ament-Velasquez S.L."/>
            <person name="Kruys A."/>
            <person name="Hutchinson M.I."/>
            <person name="Powell A.J."/>
            <person name="Barry K."/>
            <person name="Miller A.N."/>
            <person name="Grigoriev I.V."/>
            <person name="Debuchy R."/>
            <person name="Gladieux P."/>
            <person name="Hiltunen Thoren M."/>
            <person name="Johannesson H."/>
        </authorList>
    </citation>
    <scope>NUCLEOTIDE SEQUENCE</scope>
    <source>
        <strain evidence="4">CBS 123565</strain>
    </source>
</reference>
<dbReference type="CDD" id="cd03039">
    <property type="entry name" value="GST_N_Sigma_like"/>
    <property type="match status" value="1"/>
</dbReference>
<dbReference type="Pfam" id="PF14497">
    <property type="entry name" value="GST_C_3"/>
    <property type="match status" value="1"/>
</dbReference>
<dbReference type="EMBL" id="MU853427">
    <property type="protein sequence ID" value="KAK4131228.1"/>
    <property type="molecule type" value="Genomic_DNA"/>
</dbReference>
<name>A0AAN6ZB16_9PEZI</name>
<dbReference type="SUPFAM" id="SSF52833">
    <property type="entry name" value="Thioredoxin-like"/>
    <property type="match status" value="1"/>
</dbReference>
<feature type="domain" description="GST C-terminal" evidence="3">
    <location>
        <begin position="504"/>
        <end position="646"/>
    </location>
</feature>
<evidence type="ECO:0000313" key="5">
    <source>
        <dbReference type="Proteomes" id="UP001304895"/>
    </source>
</evidence>
<dbReference type="InterPro" id="IPR036249">
    <property type="entry name" value="Thioredoxin-like_sf"/>
</dbReference>
<dbReference type="GO" id="GO:0008195">
    <property type="term" value="F:phosphatidate phosphatase activity"/>
    <property type="evidence" value="ECO:0007669"/>
    <property type="project" value="InterPro"/>
</dbReference>
<dbReference type="Gene3D" id="3.40.30.10">
    <property type="entry name" value="Glutaredoxin"/>
    <property type="match status" value="1"/>
</dbReference>
<dbReference type="SUPFAM" id="SSF47616">
    <property type="entry name" value="GST C-terminal domain-like"/>
    <property type="match status" value="1"/>
</dbReference>
<protein>
    <recommendedName>
        <fullName evidence="6">Glutathione S-transferase</fullName>
    </recommendedName>
</protein>
<dbReference type="FunFam" id="1.20.1050.10:FF:000051">
    <property type="entry name" value="Glutathione S-transferase"/>
    <property type="match status" value="1"/>
</dbReference>
<dbReference type="Proteomes" id="UP001304895">
    <property type="component" value="Unassembled WGS sequence"/>
</dbReference>
<dbReference type="AlphaFoldDB" id="A0AAN6ZB16"/>
<dbReference type="Pfam" id="PF09949">
    <property type="entry name" value="APP1_cat"/>
    <property type="match status" value="1"/>
</dbReference>
<evidence type="ECO:0000259" key="2">
    <source>
        <dbReference type="PROSITE" id="PS50404"/>
    </source>
</evidence>
<dbReference type="InterPro" id="IPR036282">
    <property type="entry name" value="Glutathione-S-Trfase_C_sf"/>
</dbReference>
<dbReference type="InterPro" id="IPR004046">
    <property type="entry name" value="GST_C"/>
</dbReference>
<organism evidence="4 5">
    <name type="scientific">Trichocladium antarcticum</name>
    <dbReference type="NCBI Taxonomy" id="1450529"/>
    <lineage>
        <taxon>Eukaryota</taxon>
        <taxon>Fungi</taxon>
        <taxon>Dikarya</taxon>
        <taxon>Ascomycota</taxon>
        <taxon>Pezizomycotina</taxon>
        <taxon>Sordariomycetes</taxon>
        <taxon>Sordariomycetidae</taxon>
        <taxon>Sordariales</taxon>
        <taxon>Chaetomiaceae</taxon>
        <taxon>Trichocladium</taxon>
    </lineage>
</organism>
<feature type="domain" description="GST N-terminal" evidence="2">
    <location>
        <begin position="411"/>
        <end position="499"/>
    </location>
</feature>
<keyword evidence="5" id="KW-1185">Reference proteome</keyword>
<proteinExistence type="predicted"/>
<dbReference type="PANTHER" id="PTHR28208">
    <property type="entry name" value="PHOSPHATIDATE PHOSPHATASE APP1"/>
    <property type="match status" value="1"/>
</dbReference>
<dbReference type="InterPro" id="IPR052935">
    <property type="entry name" value="Mg2+_PAP"/>
</dbReference>
<dbReference type="PROSITE" id="PS50405">
    <property type="entry name" value="GST_CTER"/>
    <property type="match status" value="1"/>
</dbReference>
<dbReference type="CDD" id="cd03192">
    <property type="entry name" value="GST_C_Sigma_like"/>
    <property type="match status" value="1"/>
</dbReference>
<dbReference type="GO" id="GO:0030479">
    <property type="term" value="C:actin cortical patch"/>
    <property type="evidence" value="ECO:0007669"/>
    <property type="project" value="TreeGrafter"/>
</dbReference>
<gene>
    <name evidence="4" type="ORF">BT67DRAFT_451932</name>
</gene>